<comment type="caution">
    <text evidence="2">The sequence shown here is derived from an EMBL/GenBank/DDBJ whole genome shotgun (WGS) entry which is preliminary data.</text>
</comment>
<feature type="region of interest" description="Disordered" evidence="1">
    <location>
        <begin position="73"/>
        <end position="104"/>
    </location>
</feature>
<name>A0A9N9HFL9_9GLOM</name>
<proteinExistence type="predicted"/>
<evidence type="ECO:0000313" key="3">
    <source>
        <dbReference type="Proteomes" id="UP000789739"/>
    </source>
</evidence>
<organism evidence="2 3">
    <name type="scientific">Paraglomus brasilianum</name>
    <dbReference type="NCBI Taxonomy" id="144538"/>
    <lineage>
        <taxon>Eukaryota</taxon>
        <taxon>Fungi</taxon>
        <taxon>Fungi incertae sedis</taxon>
        <taxon>Mucoromycota</taxon>
        <taxon>Glomeromycotina</taxon>
        <taxon>Glomeromycetes</taxon>
        <taxon>Paraglomerales</taxon>
        <taxon>Paraglomeraceae</taxon>
        <taxon>Paraglomus</taxon>
    </lineage>
</organism>
<reference evidence="2" key="1">
    <citation type="submission" date="2021-06" db="EMBL/GenBank/DDBJ databases">
        <authorList>
            <person name="Kallberg Y."/>
            <person name="Tangrot J."/>
            <person name="Rosling A."/>
        </authorList>
    </citation>
    <scope>NUCLEOTIDE SEQUENCE</scope>
    <source>
        <strain evidence="2">BR232B</strain>
    </source>
</reference>
<accession>A0A9N9HFL9</accession>
<evidence type="ECO:0000256" key="1">
    <source>
        <dbReference type="SAM" id="MobiDB-lite"/>
    </source>
</evidence>
<dbReference type="OrthoDB" id="2401316at2759"/>
<dbReference type="Proteomes" id="UP000789739">
    <property type="component" value="Unassembled WGS sequence"/>
</dbReference>
<protein>
    <submittedName>
        <fullName evidence="2">8127_t:CDS:1</fullName>
    </submittedName>
</protein>
<evidence type="ECO:0000313" key="2">
    <source>
        <dbReference type="EMBL" id="CAG8670265.1"/>
    </source>
</evidence>
<dbReference type="AlphaFoldDB" id="A0A9N9HFL9"/>
<keyword evidence="3" id="KW-1185">Reference proteome</keyword>
<feature type="non-terminal residue" evidence="2">
    <location>
        <position position="1"/>
    </location>
</feature>
<gene>
    <name evidence="2" type="ORF">PBRASI_LOCUS11264</name>
</gene>
<sequence>DGTYNCRVLSRRTPYLSPGAIEEIIQSRGTVKNVFREMADKYSTSTRRIYEIWKRHAEGIPLRKQQLIHNVVSSEIMPENNTSDRKSKKRKPGSGSRSVRISDSVNIRSEASFSSNKAGITKKSR</sequence>
<dbReference type="EMBL" id="CAJVPI010004826">
    <property type="protein sequence ID" value="CAG8670265.1"/>
    <property type="molecule type" value="Genomic_DNA"/>
</dbReference>